<dbReference type="RefSeq" id="WP_005864058.1">
    <property type="nucleotide sequence ID" value="NZ_AAYA01000027.1"/>
</dbReference>
<comment type="caution">
    <text evidence="2">The sequence shown here is derived from an EMBL/GenBank/DDBJ whole genome shotgun (WGS) entry which is preliminary data.</text>
</comment>
<evidence type="ECO:0000313" key="3">
    <source>
        <dbReference type="Proteomes" id="UP000005713"/>
    </source>
</evidence>
<evidence type="ECO:0000313" key="2">
    <source>
        <dbReference type="EMBL" id="EBA05654.1"/>
    </source>
</evidence>
<dbReference type="Proteomes" id="UP000005713">
    <property type="component" value="Unassembled WGS sequence"/>
</dbReference>
<keyword evidence="1" id="KW-0472">Membrane</keyword>
<evidence type="ECO:0000256" key="1">
    <source>
        <dbReference type="SAM" id="Phobius"/>
    </source>
</evidence>
<dbReference type="OrthoDB" id="9853249at2"/>
<sequence>MIWLAFKRGVGLAIFLALAGIAALFAGTGQSGDAARFADARVIDATVTRLDKSQRQQSGSTSTTFRVFVSTPTGPHLEDVSGRFFNTLSEGQSVPLRVLDSSDGPEYLLDPGRLRASATWALILGPLLLLSAITLSVHAIRTARAEHRGAAET</sequence>
<feature type="transmembrane region" description="Helical" evidence="1">
    <location>
        <begin position="118"/>
        <end position="140"/>
    </location>
</feature>
<protein>
    <submittedName>
        <fullName evidence="2">Uncharacterized protein</fullName>
    </submittedName>
</protein>
<keyword evidence="1" id="KW-1133">Transmembrane helix</keyword>
<keyword evidence="3" id="KW-1185">Reference proteome</keyword>
<keyword evidence="1" id="KW-0812">Transmembrane</keyword>
<organism evidence="2 3">
    <name type="scientific">Sagittula stellata (strain ATCC 700073 / DSM 11524 / E-37)</name>
    <dbReference type="NCBI Taxonomy" id="388399"/>
    <lineage>
        <taxon>Bacteria</taxon>
        <taxon>Pseudomonadati</taxon>
        <taxon>Pseudomonadota</taxon>
        <taxon>Alphaproteobacteria</taxon>
        <taxon>Rhodobacterales</taxon>
        <taxon>Roseobacteraceae</taxon>
        <taxon>Sagittula</taxon>
    </lineage>
</organism>
<dbReference type="AlphaFoldDB" id="A3KAY5"/>
<reference evidence="2 3" key="1">
    <citation type="submission" date="2006-06" db="EMBL/GenBank/DDBJ databases">
        <authorList>
            <person name="Moran M.A."/>
            <person name="Ferriera S."/>
            <person name="Johnson J."/>
            <person name="Kravitz S."/>
            <person name="Beeson K."/>
            <person name="Sutton G."/>
            <person name="Rogers Y.-H."/>
            <person name="Friedman R."/>
            <person name="Frazier M."/>
            <person name="Venter J.C."/>
        </authorList>
    </citation>
    <scope>NUCLEOTIDE SEQUENCE [LARGE SCALE GENOMIC DNA]</scope>
    <source>
        <strain evidence="2 3">E-37</strain>
    </source>
</reference>
<gene>
    <name evidence="2" type="ORF">SSE37_17720</name>
</gene>
<proteinExistence type="predicted"/>
<name>A3KAY5_SAGS3</name>
<dbReference type="EMBL" id="AAYA01000027">
    <property type="protein sequence ID" value="EBA05654.1"/>
    <property type="molecule type" value="Genomic_DNA"/>
</dbReference>
<accession>A3KAY5</accession>